<dbReference type="GO" id="GO:1990837">
    <property type="term" value="F:sequence-specific double-stranded DNA binding"/>
    <property type="evidence" value="ECO:0007669"/>
    <property type="project" value="TreeGrafter"/>
</dbReference>
<feature type="compositionally biased region" description="Polar residues" evidence="1">
    <location>
        <begin position="9"/>
        <end position="25"/>
    </location>
</feature>
<dbReference type="InterPro" id="IPR036388">
    <property type="entry name" value="WH-like_DNA-bd_sf"/>
</dbReference>
<feature type="compositionally biased region" description="Basic and acidic residues" evidence="1">
    <location>
        <begin position="135"/>
        <end position="150"/>
    </location>
</feature>
<dbReference type="PANTHER" id="PTHR46617">
    <property type="entry name" value="FORKHEAD BOX PROTEIN G1"/>
    <property type="match status" value="1"/>
</dbReference>
<accession>A0AAE1U7C1</accession>
<comment type="caution">
    <text evidence="2">The sequence shown here is derived from an EMBL/GenBank/DDBJ whole genome shotgun (WGS) entry which is preliminary data.</text>
</comment>
<dbReference type="GO" id="GO:0006357">
    <property type="term" value="P:regulation of transcription by RNA polymerase II"/>
    <property type="evidence" value="ECO:0007669"/>
    <property type="project" value="TreeGrafter"/>
</dbReference>
<dbReference type="Gene3D" id="1.10.10.10">
    <property type="entry name" value="Winged helix-like DNA-binding domain superfamily/Winged helix DNA-binding domain"/>
    <property type="match status" value="1"/>
</dbReference>
<gene>
    <name evidence="2" type="ORF">Pmani_015475</name>
</gene>
<proteinExistence type="predicted"/>
<evidence type="ECO:0000313" key="3">
    <source>
        <dbReference type="Proteomes" id="UP001292094"/>
    </source>
</evidence>
<dbReference type="GO" id="GO:0005634">
    <property type="term" value="C:nucleus"/>
    <property type="evidence" value="ECO:0007669"/>
    <property type="project" value="TreeGrafter"/>
</dbReference>
<feature type="region of interest" description="Disordered" evidence="1">
    <location>
        <begin position="43"/>
        <end position="66"/>
    </location>
</feature>
<evidence type="ECO:0000256" key="1">
    <source>
        <dbReference type="SAM" id="MobiDB-lite"/>
    </source>
</evidence>
<feature type="region of interest" description="Disordered" evidence="1">
    <location>
        <begin position="104"/>
        <end position="157"/>
    </location>
</feature>
<reference evidence="2" key="1">
    <citation type="submission" date="2023-11" db="EMBL/GenBank/DDBJ databases">
        <title>Genome assemblies of two species of porcelain crab, Petrolisthes cinctipes and Petrolisthes manimaculis (Anomura: Porcellanidae).</title>
        <authorList>
            <person name="Angst P."/>
        </authorList>
    </citation>
    <scope>NUCLEOTIDE SEQUENCE</scope>
    <source>
        <strain evidence="2">PB745_02</strain>
        <tissue evidence="2">Gill</tissue>
    </source>
</reference>
<dbReference type="Proteomes" id="UP001292094">
    <property type="component" value="Unassembled WGS sequence"/>
</dbReference>
<organism evidence="2 3">
    <name type="scientific">Petrolisthes manimaculis</name>
    <dbReference type="NCBI Taxonomy" id="1843537"/>
    <lineage>
        <taxon>Eukaryota</taxon>
        <taxon>Metazoa</taxon>
        <taxon>Ecdysozoa</taxon>
        <taxon>Arthropoda</taxon>
        <taxon>Crustacea</taxon>
        <taxon>Multicrustacea</taxon>
        <taxon>Malacostraca</taxon>
        <taxon>Eumalacostraca</taxon>
        <taxon>Eucarida</taxon>
        <taxon>Decapoda</taxon>
        <taxon>Pleocyemata</taxon>
        <taxon>Anomura</taxon>
        <taxon>Galatheoidea</taxon>
        <taxon>Porcellanidae</taxon>
        <taxon>Petrolisthes</taxon>
    </lineage>
</organism>
<dbReference type="InterPro" id="IPR047208">
    <property type="entry name" value="FOXG1"/>
</dbReference>
<dbReference type="AlphaFoldDB" id="A0AAE1U7C1"/>
<protein>
    <submittedName>
        <fullName evidence="2">Uncharacterized protein</fullName>
    </submittedName>
</protein>
<dbReference type="PANTHER" id="PTHR46617:SF3">
    <property type="entry name" value="FORKHEAD BOX PROTEIN G1"/>
    <property type="match status" value="1"/>
</dbReference>
<keyword evidence="3" id="KW-1185">Reference proteome</keyword>
<feature type="region of interest" description="Disordered" evidence="1">
    <location>
        <begin position="1"/>
        <end position="27"/>
    </location>
</feature>
<evidence type="ECO:0000313" key="2">
    <source>
        <dbReference type="EMBL" id="KAK4313158.1"/>
    </source>
</evidence>
<dbReference type="EMBL" id="JAWZYT010001344">
    <property type="protein sequence ID" value="KAK4313158.1"/>
    <property type="molecule type" value="Genomic_DNA"/>
</dbReference>
<sequence>MSGTPPSPLRQTIPSSPTLHHSANIPSPPLHRLTNILLHHCTTRQTPLHPPPPLDKHPFSTTAPTRQTPLHLLHPLNKHPFSTTPPINKHPFSTPPLKHSFSIREDEDEDIDVTGAGSPLAAGMSDSEVEDQTDKEEKTKKEGGGGEEKKKHEKPHFSYNALIMMAIRSSPEKRPYLEWYL</sequence>
<name>A0AAE1U7C1_9EUCA</name>